<protein>
    <submittedName>
        <fullName evidence="3">DUF606-domain-containing protein</fullName>
    </submittedName>
</protein>
<evidence type="ECO:0000313" key="3">
    <source>
        <dbReference type="EMBL" id="ORX67606.1"/>
    </source>
</evidence>
<dbReference type="OrthoDB" id="5559077at2759"/>
<dbReference type="GO" id="GO:0005886">
    <property type="term" value="C:plasma membrane"/>
    <property type="evidence" value="ECO:0007669"/>
    <property type="project" value="TreeGrafter"/>
</dbReference>
<evidence type="ECO:0000256" key="1">
    <source>
        <dbReference type="SAM" id="MobiDB-lite"/>
    </source>
</evidence>
<feature type="transmembrane region" description="Helical" evidence="2">
    <location>
        <begin position="156"/>
        <end position="174"/>
    </location>
</feature>
<dbReference type="Pfam" id="PF04657">
    <property type="entry name" value="DMT_YdcZ"/>
    <property type="match status" value="1"/>
</dbReference>
<dbReference type="RefSeq" id="XP_040741493.1">
    <property type="nucleotide sequence ID" value="XM_040890556.1"/>
</dbReference>
<gene>
    <name evidence="3" type="ORF">DL89DRAFT_294749</name>
</gene>
<accession>A0A1Y1W2V5</accession>
<proteinExistence type="predicted"/>
<evidence type="ECO:0000256" key="2">
    <source>
        <dbReference type="SAM" id="Phobius"/>
    </source>
</evidence>
<dbReference type="PANTHER" id="PTHR34821:SF2">
    <property type="entry name" value="INNER MEMBRANE PROTEIN YDCZ"/>
    <property type="match status" value="1"/>
</dbReference>
<keyword evidence="4" id="KW-1185">Reference proteome</keyword>
<comment type="caution">
    <text evidence="3">The sequence shown here is derived from an EMBL/GenBank/DDBJ whole genome shotgun (WGS) entry which is preliminary data.</text>
</comment>
<feature type="transmembrane region" description="Helical" evidence="2">
    <location>
        <begin position="89"/>
        <end position="110"/>
    </location>
</feature>
<dbReference type="PANTHER" id="PTHR34821">
    <property type="entry name" value="INNER MEMBRANE PROTEIN YDCZ"/>
    <property type="match status" value="1"/>
</dbReference>
<sequence length="205" mass="22129">MDSPTTSVGSVPAKLDNEGSIETPGKATVTDSPTILASSGQQRHSNTRDFIRRFFSAAALLDYVILIAAGAALGIQAGANSRLAVLTDGYFTSFICQGVGMVVLSAMAIVDYMFFHKTTMAELKSADWWEWSGFVWGVLFVVLNTLALVRLGPAEVLGIVVGAQLITACVIDHFGWLHMPKRKLSIWRALGVLILIASIVVMVLW</sequence>
<organism evidence="3 4">
    <name type="scientific">Linderina pennispora</name>
    <dbReference type="NCBI Taxonomy" id="61395"/>
    <lineage>
        <taxon>Eukaryota</taxon>
        <taxon>Fungi</taxon>
        <taxon>Fungi incertae sedis</taxon>
        <taxon>Zoopagomycota</taxon>
        <taxon>Kickxellomycotina</taxon>
        <taxon>Kickxellomycetes</taxon>
        <taxon>Kickxellales</taxon>
        <taxon>Kickxellaceae</taxon>
        <taxon>Linderina</taxon>
    </lineage>
</organism>
<feature type="region of interest" description="Disordered" evidence="1">
    <location>
        <begin position="1"/>
        <end position="41"/>
    </location>
</feature>
<name>A0A1Y1W2V5_9FUNG</name>
<dbReference type="Proteomes" id="UP000193922">
    <property type="component" value="Unassembled WGS sequence"/>
</dbReference>
<keyword evidence="2" id="KW-1133">Transmembrane helix</keyword>
<dbReference type="EMBL" id="MCFD01000012">
    <property type="protein sequence ID" value="ORX67606.1"/>
    <property type="molecule type" value="Genomic_DNA"/>
</dbReference>
<keyword evidence="2" id="KW-0472">Membrane</keyword>
<feature type="transmembrane region" description="Helical" evidence="2">
    <location>
        <begin position="54"/>
        <end position="77"/>
    </location>
</feature>
<feature type="transmembrane region" description="Helical" evidence="2">
    <location>
        <begin position="131"/>
        <end position="150"/>
    </location>
</feature>
<dbReference type="GeneID" id="63807204"/>
<keyword evidence="2" id="KW-0812">Transmembrane</keyword>
<evidence type="ECO:0000313" key="4">
    <source>
        <dbReference type="Proteomes" id="UP000193922"/>
    </source>
</evidence>
<feature type="compositionally biased region" description="Polar residues" evidence="1">
    <location>
        <begin position="29"/>
        <end position="41"/>
    </location>
</feature>
<feature type="transmembrane region" description="Helical" evidence="2">
    <location>
        <begin position="186"/>
        <end position="204"/>
    </location>
</feature>
<dbReference type="InterPro" id="IPR006750">
    <property type="entry name" value="YdcZ"/>
</dbReference>
<dbReference type="AlphaFoldDB" id="A0A1Y1W2V5"/>
<reference evidence="3 4" key="1">
    <citation type="submission" date="2016-07" db="EMBL/GenBank/DDBJ databases">
        <title>Pervasive Adenine N6-methylation of Active Genes in Fungi.</title>
        <authorList>
            <consortium name="DOE Joint Genome Institute"/>
            <person name="Mondo S.J."/>
            <person name="Dannebaum R.O."/>
            <person name="Kuo R.C."/>
            <person name="Labutti K."/>
            <person name="Haridas S."/>
            <person name="Kuo A."/>
            <person name="Salamov A."/>
            <person name="Ahrendt S.R."/>
            <person name="Lipzen A."/>
            <person name="Sullivan W."/>
            <person name="Andreopoulos W.B."/>
            <person name="Clum A."/>
            <person name="Lindquist E."/>
            <person name="Daum C."/>
            <person name="Ramamoorthy G.K."/>
            <person name="Gryganskyi A."/>
            <person name="Culley D."/>
            <person name="Magnuson J.K."/>
            <person name="James T.Y."/>
            <person name="O'Malley M.A."/>
            <person name="Stajich J.E."/>
            <person name="Spatafora J.W."/>
            <person name="Visel A."/>
            <person name="Grigoriev I.V."/>
        </authorList>
    </citation>
    <scope>NUCLEOTIDE SEQUENCE [LARGE SCALE GENOMIC DNA]</scope>
    <source>
        <strain evidence="3 4">ATCC 12442</strain>
    </source>
</reference>